<evidence type="ECO:0000313" key="2">
    <source>
        <dbReference type="EMBL" id="MFC3854160.1"/>
    </source>
</evidence>
<dbReference type="RefSeq" id="WP_380698171.1">
    <property type="nucleotide sequence ID" value="NZ_JBHRYR010000005.1"/>
</dbReference>
<evidence type="ECO:0000256" key="1">
    <source>
        <dbReference type="SAM" id="SignalP"/>
    </source>
</evidence>
<reference evidence="3" key="1">
    <citation type="journal article" date="2019" name="Int. J. Syst. Evol. Microbiol.">
        <title>The Global Catalogue of Microorganisms (GCM) 10K type strain sequencing project: providing services to taxonomists for standard genome sequencing and annotation.</title>
        <authorList>
            <consortium name="The Broad Institute Genomics Platform"/>
            <consortium name="The Broad Institute Genome Sequencing Center for Infectious Disease"/>
            <person name="Wu L."/>
            <person name="Ma J."/>
        </authorList>
    </citation>
    <scope>NUCLEOTIDE SEQUENCE [LARGE SCALE GENOMIC DNA]</scope>
    <source>
        <strain evidence="3">IBRC 10765</strain>
    </source>
</reference>
<sequence>MHKSLLCLLVMILTCATPLALAQSMAIASPEGSIILTITGEITRTNKEDSAVFDRALLEALEWQATVTRTPWSDGQDEYQGPLGRALLDFVGAFGSEMTITALNDYAVTMPVSDFYELPVILAMDQNGQAMRVRDKGPLFVLYPFDANPELNVERYHNRSVWQIKSIHVH</sequence>
<gene>
    <name evidence="2" type="ORF">ACFOOG_15055</name>
</gene>
<evidence type="ECO:0008006" key="4">
    <source>
        <dbReference type="Google" id="ProtNLM"/>
    </source>
</evidence>
<dbReference type="SUPFAM" id="SSF56524">
    <property type="entry name" value="Oxidoreductase molybdopterin-binding domain"/>
    <property type="match status" value="1"/>
</dbReference>
<name>A0ABV8A444_9GAMM</name>
<evidence type="ECO:0000313" key="3">
    <source>
        <dbReference type="Proteomes" id="UP001595617"/>
    </source>
</evidence>
<proteinExistence type="predicted"/>
<feature type="chain" id="PRO_5045455894" description="Oxidoreductase molybdopterin-binding domain-containing protein" evidence="1">
    <location>
        <begin position="23"/>
        <end position="170"/>
    </location>
</feature>
<comment type="caution">
    <text evidence="2">The sequence shown here is derived from an EMBL/GenBank/DDBJ whole genome shotgun (WGS) entry which is preliminary data.</text>
</comment>
<keyword evidence="1" id="KW-0732">Signal</keyword>
<accession>A0ABV8A444</accession>
<dbReference type="InterPro" id="IPR036374">
    <property type="entry name" value="OxRdtase_Mopterin-bd_sf"/>
</dbReference>
<organism evidence="2 3">
    <name type="scientific">Saccharospirillum mangrovi</name>
    <dbReference type="NCBI Taxonomy" id="2161747"/>
    <lineage>
        <taxon>Bacteria</taxon>
        <taxon>Pseudomonadati</taxon>
        <taxon>Pseudomonadota</taxon>
        <taxon>Gammaproteobacteria</taxon>
        <taxon>Oceanospirillales</taxon>
        <taxon>Saccharospirillaceae</taxon>
        <taxon>Saccharospirillum</taxon>
    </lineage>
</organism>
<dbReference type="Proteomes" id="UP001595617">
    <property type="component" value="Unassembled WGS sequence"/>
</dbReference>
<protein>
    <recommendedName>
        <fullName evidence="4">Oxidoreductase molybdopterin-binding domain-containing protein</fullName>
    </recommendedName>
</protein>
<feature type="signal peptide" evidence="1">
    <location>
        <begin position="1"/>
        <end position="22"/>
    </location>
</feature>
<keyword evidence="3" id="KW-1185">Reference proteome</keyword>
<dbReference type="EMBL" id="JBHRYR010000005">
    <property type="protein sequence ID" value="MFC3854160.1"/>
    <property type="molecule type" value="Genomic_DNA"/>
</dbReference>